<reference evidence="1" key="1">
    <citation type="submission" date="2022-11" db="EMBL/GenBank/DDBJ databases">
        <title>Chromosome-level genome of Pogonophryne albipinna.</title>
        <authorList>
            <person name="Jo E."/>
        </authorList>
    </citation>
    <scope>NUCLEOTIDE SEQUENCE</scope>
    <source>
        <strain evidence="1">SGF0006</strain>
        <tissue evidence="1">Muscle</tissue>
    </source>
</reference>
<comment type="caution">
    <text evidence="1">The sequence shown here is derived from an EMBL/GenBank/DDBJ whole genome shotgun (WGS) entry which is preliminary data.</text>
</comment>
<dbReference type="Proteomes" id="UP001219934">
    <property type="component" value="Unassembled WGS sequence"/>
</dbReference>
<dbReference type="AlphaFoldDB" id="A0AAD6B9V5"/>
<sequence>MYHLQLRVLQGGKGAAKHGGGPGRQYKHFSDLSLLLKQQQGEDRMSAAHTRISLLSKRELDSTNKVEEDRREETVIPSAGGVFEDIAMSLVNREIILEVLVRSHTAFLKTNSSQAEP</sequence>
<protein>
    <submittedName>
        <fullName evidence="1">Uncharacterized protein</fullName>
    </submittedName>
</protein>
<dbReference type="EMBL" id="JAPTMU010000008">
    <property type="protein sequence ID" value="KAJ4938920.1"/>
    <property type="molecule type" value="Genomic_DNA"/>
</dbReference>
<evidence type="ECO:0000313" key="2">
    <source>
        <dbReference type="Proteomes" id="UP001219934"/>
    </source>
</evidence>
<proteinExistence type="predicted"/>
<evidence type="ECO:0000313" key="1">
    <source>
        <dbReference type="EMBL" id="KAJ4938920.1"/>
    </source>
</evidence>
<gene>
    <name evidence="1" type="ORF">JOQ06_028386</name>
</gene>
<keyword evidence="2" id="KW-1185">Reference proteome</keyword>
<name>A0AAD6B9V5_9TELE</name>
<accession>A0AAD6B9V5</accession>
<organism evidence="1 2">
    <name type="scientific">Pogonophryne albipinna</name>
    <dbReference type="NCBI Taxonomy" id="1090488"/>
    <lineage>
        <taxon>Eukaryota</taxon>
        <taxon>Metazoa</taxon>
        <taxon>Chordata</taxon>
        <taxon>Craniata</taxon>
        <taxon>Vertebrata</taxon>
        <taxon>Euteleostomi</taxon>
        <taxon>Actinopterygii</taxon>
        <taxon>Neopterygii</taxon>
        <taxon>Teleostei</taxon>
        <taxon>Neoteleostei</taxon>
        <taxon>Acanthomorphata</taxon>
        <taxon>Eupercaria</taxon>
        <taxon>Perciformes</taxon>
        <taxon>Notothenioidei</taxon>
        <taxon>Pogonophryne</taxon>
    </lineage>
</organism>